<dbReference type="Proteomes" id="UP001054837">
    <property type="component" value="Unassembled WGS sequence"/>
</dbReference>
<dbReference type="EMBL" id="BPLQ01006070">
    <property type="protein sequence ID" value="GIY19758.1"/>
    <property type="molecule type" value="Genomic_DNA"/>
</dbReference>
<keyword evidence="2" id="KW-1185">Reference proteome</keyword>
<name>A0AAV4RIC8_9ARAC</name>
<accession>A0AAV4RIC8</accession>
<evidence type="ECO:0000313" key="1">
    <source>
        <dbReference type="EMBL" id="GIY19758.1"/>
    </source>
</evidence>
<gene>
    <name evidence="1" type="ORF">CDAR_264341</name>
</gene>
<reference evidence="1 2" key="1">
    <citation type="submission" date="2021-06" db="EMBL/GenBank/DDBJ databases">
        <title>Caerostris darwini draft genome.</title>
        <authorList>
            <person name="Kono N."/>
            <person name="Arakawa K."/>
        </authorList>
    </citation>
    <scope>NUCLEOTIDE SEQUENCE [LARGE SCALE GENOMIC DNA]</scope>
</reference>
<organism evidence="1 2">
    <name type="scientific">Caerostris darwini</name>
    <dbReference type="NCBI Taxonomy" id="1538125"/>
    <lineage>
        <taxon>Eukaryota</taxon>
        <taxon>Metazoa</taxon>
        <taxon>Ecdysozoa</taxon>
        <taxon>Arthropoda</taxon>
        <taxon>Chelicerata</taxon>
        <taxon>Arachnida</taxon>
        <taxon>Araneae</taxon>
        <taxon>Araneomorphae</taxon>
        <taxon>Entelegynae</taxon>
        <taxon>Araneoidea</taxon>
        <taxon>Araneidae</taxon>
        <taxon>Caerostris</taxon>
    </lineage>
</organism>
<comment type="caution">
    <text evidence="1">The sequence shown here is derived from an EMBL/GenBank/DDBJ whole genome shotgun (WGS) entry which is preliminary data.</text>
</comment>
<sequence length="86" mass="9363">MGYQATDLLGVFLHVASNCRAFTIKDLQVDTNLSSTNNSLVIGRPLLTAWSGAKGLQMHVHTYLLLNSGTAFSNKGPLPHLMPIWP</sequence>
<protein>
    <submittedName>
        <fullName evidence="1">Uncharacterized protein</fullName>
    </submittedName>
</protein>
<evidence type="ECO:0000313" key="2">
    <source>
        <dbReference type="Proteomes" id="UP001054837"/>
    </source>
</evidence>
<dbReference type="AlphaFoldDB" id="A0AAV4RIC8"/>
<proteinExistence type="predicted"/>